<feature type="compositionally biased region" description="Basic and acidic residues" evidence="1">
    <location>
        <begin position="162"/>
        <end position="172"/>
    </location>
</feature>
<feature type="region of interest" description="Disordered" evidence="1">
    <location>
        <begin position="88"/>
        <end position="125"/>
    </location>
</feature>
<organism evidence="2">
    <name type="scientific">Sinorhizobium medicae</name>
    <dbReference type="NCBI Taxonomy" id="110321"/>
    <lineage>
        <taxon>Bacteria</taxon>
        <taxon>Pseudomonadati</taxon>
        <taxon>Pseudomonadota</taxon>
        <taxon>Alphaproteobacteria</taxon>
        <taxon>Hyphomicrobiales</taxon>
        <taxon>Rhizobiaceae</taxon>
        <taxon>Sinorhizobium/Ensifer group</taxon>
        <taxon>Sinorhizobium</taxon>
    </lineage>
</organism>
<comment type="caution">
    <text evidence="2">The sequence shown here is derived from an EMBL/GenBank/DDBJ whole genome shotgun (WGS) entry which is preliminary data.</text>
</comment>
<protein>
    <submittedName>
        <fullName evidence="2">Uncharacterized protein</fullName>
    </submittedName>
</protein>
<evidence type="ECO:0000313" key="2">
    <source>
        <dbReference type="EMBL" id="MQW69461.1"/>
    </source>
</evidence>
<accession>A0A6G1WIA9</accession>
<feature type="compositionally biased region" description="Polar residues" evidence="1">
    <location>
        <begin position="1"/>
        <end position="10"/>
    </location>
</feature>
<feature type="region of interest" description="Disordered" evidence="1">
    <location>
        <begin position="1"/>
        <end position="70"/>
    </location>
</feature>
<evidence type="ECO:0000256" key="1">
    <source>
        <dbReference type="SAM" id="MobiDB-lite"/>
    </source>
</evidence>
<reference evidence="2" key="1">
    <citation type="journal article" date="2013" name="Genome Biol.">
        <title>Comparative genomics of the core and accessory genomes of 48 Sinorhizobium strains comprising five genospecies.</title>
        <authorList>
            <person name="Sugawara M."/>
            <person name="Epstein B."/>
            <person name="Badgley B.D."/>
            <person name="Unno T."/>
            <person name="Xu L."/>
            <person name="Reese J."/>
            <person name="Gyaneshwar P."/>
            <person name="Denny R."/>
            <person name="Mudge J."/>
            <person name="Bharti A.K."/>
            <person name="Farmer A.D."/>
            <person name="May G.D."/>
            <person name="Woodward J.E."/>
            <person name="Medigue C."/>
            <person name="Vallenet D."/>
            <person name="Lajus A."/>
            <person name="Rouy Z."/>
            <person name="Martinez-Vaz B."/>
            <person name="Tiffin P."/>
            <person name="Young N.D."/>
            <person name="Sadowsky M.J."/>
        </authorList>
    </citation>
    <scope>NUCLEOTIDE SEQUENCE</scope>
    <source>
        <strain evidence="2">M1</strain>
    </source>
</reference>
<dbReference type="EMBL" id="WISB01000054">
    <property type="protein sequence ID" value="MQW69461.1"/>
    <property type="molecule type" value="Genomic_DNA"/>
</dbReference>
<proteinExistence type="predicted"/>
<feature type="compositionally biased region" description="Basic and acidic residues" evidence="1">
    <location>
        <begin position="26"/>
        <end position="44"/>
    </location>
</feature>
<gene>
    <name evidence="2" type="ORF">GHJ91_09785</name>
</gene>
<dbReference type="GeneID" id="61613661"/>
<feature type="region of interest" description="Disordered" evidence="1">
    <location>
        <begin position="159"/>
        <end position="191"/>
    </location>
</feature>
<dbReference type="AlphaFoldDB" id="A0A6G1WIA9"/>
<name>A0A6G1WIA9_9HYPH</name>
<dbReference type="RefSeq" id="WP_011975982.1">
    <property type="nucleotide sequence ID" value="NZ_CABFNB010000087.1"/>
</dbReference>
<sequence>MTQAPTSGAQASGAIVGRNEILAPGQHRDITNLEERLMSERKSPVDGAAPVGKIERHRLTAKNPSTLSPEDAKAYAEDLLQAALYGPNAYLPEGPRKPLGGLSKDPRDEDANAAGARVGRSGLQKNLEDVKNELKFLLPKVSNEDGVAQLNSIISSIQEAQNRADDYERNSVYEDPYSNQPNLYDEKNNIR</sequence>